<name>A0A919GGL7_9ACTN</name>
<keyword evidence="3" id="KW-1185">Reference proteome</keyword>
<dbReference type="EMBL" id="BNCD01000015">
    <property type="protein sequence ID" value="GHH84049.1"/>
    <property type="molecule type" value="Genomic_DNA"/>
</dbReference>
<reference evidence="2" key="1">
    <citation type="journal article" date="2014" name="Int. J. Syst. Evol. Microbiol.">
        <title>Complete genome sequence of Corynebacterium casei LMG S-19264T (=DSM 44701T), isolated from a smear-ripened cheese.</title>
        <authorList>
            <consortium name="US DOE Joint Genome Institute (JGI-PGF)"/>
            <person name="Walter F."/>
            <person name="Albersmeier A."/>
            <person name="Kalinowski J."/>
            <person name="Ruckert C."/>
        </authorList>
    </citation>
    <scope>NUCLEOTIDE SEQUENCE</scope>
    <source>
        <strain evidence="2">JCM 5069</strain>
    </source>
</reference>
<evidence type="ECO:0000256" key="1">
    <source>
        <dbReference type="SAM" id="MobiDB-lite"/>
    </source>
</evidence>
<feature type="region of interest" description="Disordered" evidence="1">
    <location>
        <begin position="1"/>
        <end position="89"/>
    </location>
</feature>
<comment type="caution">
    <text evidence="2">The sequence shown here is derived from an EMBL/GenBank/DDBJ whole genome shotgun (WGS) entry which is preliminary data.</text>
</comment>
<accession>A0A919GGL7</accession>
<organism evidence="2 3">
    <name type="scientific">Streptomyces sulfonofaciens</name>
    <dbReference type="NCBI Taxonomy" id="68272"/>
    <lineage>
        <taxon>Bacteria</taxon>
        <taxon>Bacillati</taxon>
        <taxon>Actinomycetota</taxon>
        <taxon>Actinomycetes</taxon>
        <taxon>Kitasatosporales</taxon>
        <taxon>Streptomycetaceae</taxon>
        <taxon>Streptomyces</taxon>
    </lineage>
</organism>
<proteinExistence type="predicted"/>
<evidence type="ECO:0000313" key="2">
    <source>
        <dbReference type="EMBL" id="GHH84049.1"/>
    </source>
</evidence>
<feature type="compositionally biased region" description="Polar residues" evidence="1">
    <location>
        <begin position="79"/>
        <end position="89"/>
    </location>
</feature>
<dbReference type="AlphaFoldDB" id="A0A919GGL7"/>
<sequence length="89" mass="8887">MTGGRSGTAHAAGRGRQIELYATSGDPAPVGRAARRAPLPPAGRTTTVLGPVTPGGGGLDGAIPVTRTDEVAQCPRESITAQPKRTAAT</sequence>
<evidence type="ECO:0000313" key="3">
    <source>
        <dbReference type="Proteomes" id="UP000603708"/>
    </source>
</evidence>
<protein>
    <submittedName>
        <fullName evidence="2">Uncharacterized protein</fullName>
    </submittedName>
</protein>
<gene>
    <name evidence="2" type="ORF">GCM10018793_47400</name>
</gene>
<reference evidence="2" key="2">
    <citation type="submission" date="2020-09" db="EMBL/GenBank/DDBJ databases">
        <authorList>
            <person name="Sun Q."/>
            <person name="Ohkuma M."/>
        </authorList>
    </citation>
    <scope>NUCLEOTIDE SEQUENCE</scope>
    <source>
        <strain evidence="2">JCM 5069</strain>
    </source>
</reference>
<feature type="compositionally biased region" description="Low complexity" evidence="1">
    <location>
        <begin position="42"/>
        <end position="52"/>
    </location>
</feature>
<dbReference type="Proteomes" id="UP000603708">
    <property type="component" value="Unassembled WGS sequence"/>
</dbReference>